<reference evidence="2" key="1">
    <citation type="submission" date="2022-03" db="EMBL/GenBank/DDBJ databases">
        <title>A functionally conserved STORR gene fusion in Papaver species that diverged 16.8 million years ago.</title>
        <authorList>
            <person name="Catania T."/>
        </authorList>
    </citation>
    <scope>NUCLEOTIDE SEQUENCE</scope>
    <source>
        <strain evidence="2">S-191538</strain>
    </source>
</reference>
<sequence length="136" mass="14429">SKFKMNPPIKTRKIGRPRVNRRRAYDEPVTEKKNRRCSTCKSSGHYKSTCAGGDVAANTKGKRPRAEVDGTDYSCTNLDSSQASKVRGNSRKTMKTGGESSAAPARGGSAKVGSAKVVKGTGSAVKSSKAKKKLGH</sequence>
<accession>A0AA42B3I4</accession>
<gene>
    <name evidence="2" type="ORF">MKW94_010655</name>
</gene>
<evidence type="ECO:0000256" key="1">
    <source>
        <dbReference type="SAM" id="MobiDB-lite"/>
    </source>
</evidence>
<organism evidence="2 3">
    <name type="scientific">Papaver nudicaule</name>
    <name type="common">Iceland poppy</name>
    <dbReference type="NCBI Taxonomy" id="74823"/>
    <lineage>
        <taxon>Eukaryota</taxon>
        <taxon>Viridiplantae</taxon>
        <taxon>Streptophyta</taxon>
        <taxon>Embryophyta</taxon>
        <taxon>Tracheophyta</taxon>
        <taxon>Spermatophyta</taxon>
        <taxon>Magnoliopsida</taxon>
        <taxon>Ranunculales</taxon>
        <taxon>Papaveraceae</taxon>
        <taxon>Papaveroideae</taxon>
        <taxon>Papaver</taxon>
    </lineage>
</organism>
<evidence type="ECO:0000313" key="2">
    <source>
        <dbReference type="EMBL" id="MCL7050067.1"/>
    </source>
</evidence>
<comment type="caution">
    <text evidence="2">The sequence shown here is derived from an EMBL/GenBank/DDBJ whole genome shotgun (WGS) entry which is preliminary data.</text>
</comment>
<name>A0AA42B3I4_PAPNU</name>
<evidence type="ECO:0000313" key="3">
    <source>
        <dbReference type="Proteomes" id="UP001177140"/>
    </source>
</evidence>
<feature type="compositionally biased region" description="Basic residues" evidence="1">
    <location>
        <begin position="10"/>
        <end position="22"/>
    </location>
</feature>
<proteinExistence type="predicted"/>
<dbReference type="EMBL" id="JAJJMA010323350">
    <property type="protein sequence ID" value="MCL7050067.1"/>
    <property type="molecule type" value="Genomic_DNA"/>
</dbReference>
<feature type="compositionally biased region" description="Basic and acidic residues" evidence="1">
    <location>
        <begin position="23"/>
        <end position="32"/>
    </location>
</feature>
<keyword evidence="3" id="KW-1185">Reference proteome</keyword>
<protein>
    <submittedName>
        <fullName evidence="2">Uncharacterized protein</fullName>
    </submittedName>
</protein>
<dbReference type="AlphaFoldDB" id="A0AA42B3I4"/>
<feature type="compositionally biased region" description="Low complexity" evidence="1">
    <location>
        <begin position="115"/>
        <end position="127"/>
    </location>
</feature>
<feature type="non-terminal residue" evidence="2">
    <location>
        <position position="1"/>
    </location>
</feature>
<feature type="compositionally biased region" description="Polar residues" evidence="1">
    <location>
        <begin position="73"/>
        <end position="84"/>
    </location>
</feature>
<feature type="region of interest" description="Disordered" evidence="1">
    <location>
        <begin position="1"/>
        <end position="136"/>
    </location>
</feature>
<dbReference type="Proteomes" id="UP001177140">
    <property type="component" value="Unassembled WGS sequence"/>
</dbReference>